<dbReference type="InterPro" id="IPR006311">
    <property type="entry name" value="TAT_signal"/>
</dbReference>
<dbReference type="SUPFAM" id="SSF53822">
    <property type="entry name" value="Periplasmic binding protein-like I"/>
    <property type="match status" value="1"/>
</dbReference>
<accession>A0ABQ6CAY5</accession>
<dbReference type="InterPro" id="IPR050555">
    <property type="entry name" value="Bact_Solute-Bind_Prot2"/>
</dbReference>
<comment type="subcellular location">
    <subcellularLocation>
        <location evidence="1">Periplasm</location>
    </subcellularLocation>
</comment>
<protein>
    <submittedName>
        <fullName evidence="5">Rhamnose ABC transporter substrate-binding protein</fullName>
    </submittedName>
</protein>
<dbReference type="RefSeq" id="WP_284310359.1">
    <property type="nucleotide sequence ID" value="NZ_BSPC01000005.1"/>
</dbReference>
<evidence type="ECO:0000259" key="4">
    <source>
        <dbReference type="Pfam" id="PF13407"/>
    </source>
</evidence>
<dbReference type="PANTHER" id="PTHR30036">
    <property type="entry name" value="D-XYLOSE-BINDING PERIPLASMIC PROTEIN"/>
    <property type="match status" value="1"/>
</dbReference>
<gene>
    <name evidence="5" type="ORF">GCM10007874_05610</name>
</gene>
<feature type="signal peptide" evidence="3">
    <location>
        <begin position="1"/>
        <end position="28"/>
    </location>
</feature>
<sequence>MTDIFTRRQIVTLLAGLGLAATAPAAFAAPKPGADPTPVIPVNPGNLRLAVLLPVKDDPFYKACADGAQEAAAQIGGLDIVVAAPDKRNLRDQAILLNGFVKQKVDAIAIVPVDAAELGPICRRAMARGVKVISFDQPLPQATRLIHLDAVSSRGKASAFMDMLAGDVKQGGDIAIIAGNKPGSEGQALLSDTMAEWLKPAYGKLKLAATVFGNEDDKAGYAAAERLLADHPDLKGILVFNAAALVGAAQCIADKGLTGKVFVTGFGRPSQLKAAMEAQTIECFASVNPVDLGYGAVQIAAALAKNTLTANTGSTLEAGRLGQITVAEGGVATLKPFVVDVKNFSKFADVY</sequence>
<dbReference type="Proteomes" id="UP001156882">
    <property type="component" value="Unassembled WGS sequence"/>
</dbReference>
<dbReference type="EMBL" id="BSPC01000005">
    <property type="protein sequence ID" value="GLS17546.1"/>
    <property type="molecule type" value="Genomic_DNA"/>
</dbReference>
<evidence type="ECO:0000256" key="1">
    <source>
        <dbReference type="ARBA" id="ARBA00004418"/>
    </source>
</evidence>
<proteinExistence type="inferred from homology"/>
<dbReference type="PROSITE" id="PS51318">
    <property type="entry name" value="TAT"/>
    <property type="match status" value="1"/>
</dbReference>
<evidence type="ECO:0000256" key="3">
    <source>
        <dbReference type="SAM" id="SignalP"/>
    </source>
</evidence>
<evidence type="ECO:0000313" key="6">
    <source>
        <dbReference type="Proteomes" id="UP001156882"/>
    </source>
</evidence>
<evidence type="ECO:0000313" key="5">
    <source>
        <dbReference type="EMBL" id="GLS17546.1"/>
    </source>
</evidence>
<feature type="domain" description="Periplasmic binding protein" evidence="4">
    <location>
        <begin position="50"/>
        <end position="306"/>
    </location>
</feature>
<evidence type="ECO:0000256" key="2">
    <source>
        <dbReference type="ARBA" id="ARBA00007639"/>
    </source>
</evidence>
<dbReference type="InterPro" id="IPR028082">
    <property type="entry name" value="Peripla_BP_I"/>
</dbReference>
<dbReference type="PANTHER" id="PTHR30036:SF8">
    <property type="entry name" value="ABC-TYPE SUGAR TRANSPORT SYSTEM PERIPLASMIC COMPONENT-LIKE PROTEIN"/>
    <property type="match status" value="1"/>
</dbReference>
<dbReference type="Gene3D" id="3.40.50.2300">
    <property type="match status" value="2"/>
</dbReference>
<feature type="chain" id="PRO_5047204764" evidence="3">
    <location>
        <begin position="29"/>
        <end position="351"/>
    </location>
</feature>
<dbReference type="Pfam" id="PF13407">
    <property type="entry name" value="Peripla_BP_4"/>
    <property type="match status" value="1"/>
</dbReference>
<dbReference type="InterPro" id="IPR025997">
    <property type="entry name" value="SBP_2_dom"/>
</dbReference>
<keyword evidence="3" id="KW-0732">Signal</keyword>
<organism evidence="5 6">
    <name type="scientific">Labrys miyagiensis</name>
    <dbReference type="NCBI Taxonomy" id="346912"/>
    <lineage>
        <taxon>Bacteria</taxon>
        <taxon>Pseudomonadati</taxon>
        <taxon>Pseudomonadota</taxon>
        <taxon>Alphaproteobacteria</taxon>
        <taxon>Hyphomicrobiales</taxon>
        <taxon>Xanthobacteraceae</taxon>
        <taxon>Labrys</taxon>
    </lineage>
</organism>
<keyword evidence="6" id="KW-1185">Reference proteome</keyword>
<comment type="caution">
    <text evidence="5">The sequence shown here is derived from an EMBL/GenBank/DDBJ whole genome shotgun (WGS) entry which is preliminary data.</text>
</comment>
<comment type="similarity">
    <text evidence="2">Belongs to the bacterial solute-binding protein 2 family.</text>
</comment>
<name>A0ABQ6CAY5_9HYPH</name>
<reference evidence="6" key="1">
    <citation type="journal article" date="2019" name="Int. J. Syst. Evol. Microbiol.">
        <title>The Global Catalogue of Microorganisms (GCM) 10K type strain sequencing project: providing services to taxonomists for standard genome sequencing and annotation.</title>
        <authorList>
            <consortium name="The Broad Institute Genomics Platform"/>
            <consortium name="The Broad Institute Genome Sequencing Center for Infectious Disease"/>
            <person name="Wu L."/>
            <person name="Ma J."/>
        </authorList>
    </citation>
    <scope>NUCLEOTIDE SEQUENCE [LARGE SCALE GENOMIC DNA]</scope>
    <source>
        <strain evidence="6">NBRC 101365</strain>
    </source>
</reference>